<evidence type="ECO:0000313" key="2">
    <source>
        <dbReference type="Proteomes" id="UP001266305"/>
    </source>
</evidence>
<accession>A0ABQ9VFU4</accession>
<protein>
    <submittedName>
        <fullName evidence="1">Uncharacterized protein</fullName>
    </submittedName>
</protein>
<evidence type="ECO:0000313" key="1">
    <source>
        <dbReference type="EMBL" id="KAK2107754.1"/>
    </source>
</evidence>
<dbReference type="Proteomes" id="UP001266305">
    <property type="component" value="Unassembled WGS sequence"/>
</dbReference>
<proteinExistence type="predicted"/>
<name>A0ABQ9VFU4_SAGOE</name>
<dbReference type="EMBL" id="JASSZA010000006">
    <property type="protein sequence ID" value="KAK2107754.1"/>
    <property type="molecule type" value="Genomic_DNA"/>
</dbReference>
<gene>
    <name evidence="1" type="ORF">P7K49_012919</name>
</gene>
<comment type="caution">
    <text evidence="1">The sequence shown here is derived from an EMBL/GenBank/DDBJ whole genome shotgun (WGS) entry which is preliminary data.</text>
</comment>
<keyword evidence="2" id="KW-1185">Reference proteome</keyword>
<sequence>MCVRIIREIQSERMSERKIEEKMVLRVYFYGDSSDGCESPSHSVPSGGGHECIATALRAVLEAPVQTFWLRA</sequence>
<organism evidence="1 2">
    <name type="scientific">Saguinus oedipus</name>
    <name type="common">Cotton-top tamarin</name>
    <name type="synonym">Oedipomidas oedipus</name>
    <dbReference type="NCBI Taxonomy" id="9490"/>
    <lineage>
        <taxon>Eukaryota</taxon>
        <taxon>Metazoa</taxon>
        <taxon>Chordata</taxon>
        <taxon>Craniata</taxon>
        <taxon>Vertebrata</taxon>
        <taxon>Euteleostomi</taxon>
        <taxon>Mammalia</taxon>
        <taxon>Eutheria</taxon>
        <taxon>Euarchontoglires</taxon>
        <taxon>Primates</taxon>
        <taxon>Haplorrhini</taxon>
        <taxon>Platyrrhini</taxon>
        <taxon>Cebidae</taxon>
        <taxon>Callitrichinae</taxon>
        <taxon>Saguinus</taxon>
    </lineage>
</organism>
<feature type="non-terminal residue" evidence="1">
    <location>
        <position position="72"/>
    </location>
</feature>
<reference evidence="1 2" key="1">
    <citation type="submission" date="2023-05" db="EMBL/GenBank/DDBJ databases">
        <title>B98-5 Cell Line De Novo Hybrid Assembly: An Optical Mapping Approach.</title>
        <authorList>
            <person name="Kananen K."/>
            <person name="Auerbach J.A."/>
            <person name="Kautto E."/>
            <person name="Blachly J.S."/>
        </authorList>
    </citation>
    <scope>NUCLEOTIDE SEQUENCE [LARGE SCALE GENOMIC DNA]</scope>
    <source>
        <strain evidence="1">B95-8</strain>
        <tissue evidence="1">Cell line</tissue>
    </source>
</reference>